<evidence type="ECO:0000313" key="2">
    <source>
        <dbReference type="EMBL" id="THU38038.1"/>
    </source>
</evidence>
<keyword evidence="3" id="KW-1185">Reference proteome</keyword>
<sequence>MKKKKMLLAGLAIAGITVGGLVYAADHIDSPAVTNQTTDITDVYVFRGQDVNNLVFVANTQGLLAPSATGAAQFDANTLIEFNIDNNNDNVEDLVIQGIYNNGKMKVYGPVKPSETGNRSKLEGSLMAEVAVTPYGSAANIGTGGGLKVFAGPRDDPFFFDLNQFKKIIAGTATGFNNPGSDAFAGTNVLSLVVEVPKSMLNASNGKLNVWLETKKKA</sequence>
<evidence type="ECO:0000313" key="3">
    <source>
        <dbReference type="Proteomes" id="UP000306918"/>
    </source>
</evidence>
<dbReference type="OrthoDB" id="9791748at2"/>
<dbReference type="EMBL" id="STFF01000004">
    <property type="protein sequence ID" value="THU38038.1"/>
    <property type="molecule type" value="Genomic_DNA"/>
</dbReference>
<organism evidence="2 3">
    <name type="scientific">Niastella caeni</name>
    <dbReference type="NCBI Taxonomy" id="2569763"/>
    <lineage>
        <taxon>Bacteria</taxon>
        <taxon>Pseudomonadati</taxon>
        <taxon>Bacteroidota</taxon>
        <taxon>Chitinophagia</taxon>
        <taxon>Chitinophagales</taxon>
        <taxon>Chitinophagaceae</taxon>
        <taxon>Niastella</taxon>
    </lineage>
</organism>
<name>A0A4S8HRB6_9BACT</name>
<dbReference type="InterPro" id="IPR025566">
    <property type="entry name" value="DUF4331"/>
</dbReference>
<gene>
    <name evidence="2" type="ORF">FAM09_15240</name>
</gene>
<feature type="signal peptide" evidence="1">
    <location>
        <begin position="1"/>
        <end position="24"/>
    </location>
</feature>
<proteinExistence type="predicted"/>
<keyword evidence="1" id="KW-0732">Signal</keyword>
<evidence type="ECO:0000256" key="1">
    <source>
        <dbReference type="SAM" id="SignalP"/>
    </source>
</evidence>
<dbReference type="AlphaFoldDB" id="A0A4S8HRB6"/>
<dbReference type="RefSeq" id="WP_136577994.1">
    <property type="nucleotide sequence ID" value="NZ_STFF01000004.1"/>
</dbReference>
<comment type="caution">
    <text evidence="2">The sequence shown here is derived from an EMBL/GenBank/DDBJ whole genome shotgun (WGS) entry which is preliminary data.</text>
</comment>
<accession>A0A4S8HRB6</accession>
<dbReference type="Proteomes" id="UP000306918">
    <property type="component" value="Unassembled WGS sequence"/>
</dbReference>
<protein>
    <submittedName>
        <fullName evidence="2">DUF4331 domain-containing protein</fullName>
    </submittedName>
</protein>
<feature type="chain" id="PRO_5020728515" evidence="1">
    <location>
        <begin position="25"/>
        <end position="218"/>
    </location>
</feature>
<reference evidence="2 3" key="1">
    <citation type="submission" date="2019-04" db="EMBL/GenBank/DDBJ databases">
        <title>Niastella caeni sp. nov., isolated from activated sludge.</title>
        <authorList>
            <person name="Sheng M."/>
        </authorList>
    </citation>
    <scope>NUCLEOTIDE SEQUENCE [LARGE SCALE GENOMIC DNA]</scope>
    <source>
        <strain evidence="2 3">HX-2-15</strain>
    </source>
</reference>
<dbReference type="Pfam" id="PF14224">
    <property type="entry name" value="DUF4331"/>
    <property type="match status" value="2"/>
</dbReference>